<dbReference type="GeneID" id="76731217"/>
<organism evidence="1 2">
    <name type="scientific">Methanoculleus submarinus</name>
    <dbReference type="NCBI Taxonomy" id="204050"/>
    <lineage>
        <taxon>Archaea</taxon>
        <taxon>Methanobacteriati</taxon>
        <taxon>Methanobacteriota</taxon>
        <taxon>Stenosarchaea group</taxon>
        <taxon>Methanomicrobia</taxon>
        <taxon>Methanomicrobiales</taxon>
        <taxon>Methanomicrobiaceae</taxon>
        <taxon>Methanoculleus</taxon>
    </lineage>
</organism>
<sequence>MHELDVTEKTACPPCDVGDAGEDGPVPCPFCGCRNHVKEIMTANPRVHTVHQCLNCGHWFDDRGPACPRCGSPGELLGNVNAPGCGMYAQYRCCECGHGFILRMNCDGDACQT</sequence>
<keyword evidence="2" id="KW-1185">Reference proteome</keyword>
<dbReference type="Proteomes" id="UP001156196">
    <property type="component" value="Chromosome"/>
</dbReference>
<gene>
    <name evidence="1" type="ORF">OH143_09955</name>
</gene>
<dbReference type="AlphaFoldDB" id="A0AAX3E728"/>
<name>A0AAX3E728_9EURY</name>
<protein>
    <submittedName>
        <fullName evidence="1">Uncharacterized protein</fullName>
    </submittedName>
</protein>
<reference evidence="1" key="1">
    <citation type="submission" date="2022-10" db="EMBL/GenBank/DDBJ databases">
        <title>Complete genome of Methanoculleus submarinus DSM 15122.</title>
        <authorList>
            <person name="Chen S.-C."/>
            <person name="Lai S.-J."/>
            <person name="You Y.-T."/>
        </authorList>
    </citation>
    <scope>NUCLEOTIDE SEQUENCE</scope>
    <source>
        <strain evidence="1">DSM 15122</strain>
    </source>
</reference>
<accession>A0AAX3E728</accession>
<dbReference type="RefSeq" id="WP_011843491.1">
    <property type="nucleotide sequence ID" value="NZ_CP109831.1"/>
</dbReference>
<dbReference type="KEGG" id="msum:OH143_09955"/>
<dbReference type="GeneID" id="4848432"/>
<dbReference type="EMBL" id="CP109831">
    <property type="protein sequence ID" value="UYU18018.1"/>
    <property type="molecule type" value="Genomic_DNA"/>
</dbReference>
<proteinExistence type="predicted"/>
<evidence type="ECO:0000313" key="1">
    <source>
        <dbReference type="EMBL" id="UYU18018.1"/>
    </source>
</evidence>
<evidence type="ECO:0000313" key="2">
    <source>
        <dbReference type="Proteomes" id="UP001156196"/>
    </source>
</evidence>